<reference evidence="2" key="1">
    <citation type="submission" date="2016-10" db="EMBL/GenBank/DDBJ databases">
        <authorList>
            <person name="Varghese N."/>
            <person name="Submissions S."/>
        </authorList>
    </citation>
    <scope>NUCLEOTIDE SEQUENCE [LARGE SCALE GENOMIC DNA]</scope>
    <source>
        <strain evidence="2">DSM 25030</strain>
    </source>
</reference>
<dbReference type="OrthoDB" id="674043at2"/>
<name>A0A1H2YA03_9FLAO</name>
<dbReference type="Pfam" id="PF16250">
    <property type="entry name" value="DUF4907"/>
    <property type="match status" value="1"/>
</dbReference>
<protein>
    <recommendedName>
        <fullName evidence="3">DUF4907 domain-containing protein</fullName>
    </recommendedName>
</protein>
<dbReference type="RefSeq" id="WP_090298474.1">
    <property type="nucleotide sequence ID" value="NZ_FNKI01000004.1"/>
</dbReference>
<keyword evidence="2" id="KW-1185">Reference proteome</keyword>
<gene>
    <name evidence="1" type="ORF">SAMN04487892_2986</name>
</gene>
<evidence type="ECO:0000313" key="2">
    <source>
        <dbReference type="Proteomes" id="UP000199592"/>
    </source>
</evidence>
<dbReference type="InterPro" id="IPR032593">
    <property type="entry name" value="DUF4907"/>
</dbReference>
<sequence length="112" mass="12570">MKKSIKIIVLVCIIGLVFFGVKQFSSPQKTEESRLEKVVIAVDQGYGYQIFYGDELLVQQEFIPAVNGMQTFATPEDAEQVADLVISKIEKKTSPKVTMQELMDMDIVILVP</sequence>
<evidence type="ECO:0000313" key="1">
    <source>
        <dbReference type="EMBL" id="SDX01957.1"/>
    </source>
</evidence>
<proteinExistence type="predicted"/>
<dbReference type="STRING" id="1073328.SAMN05216294_3035"/>
<organism evidence="1 2">
    <name type="scientific">Flagellimonas zhangzhouensis</name>
    <dbReference type="NCBI Taxonomy" id="1073328"/>
    <lineage>
        <taxon>Bacteria</taxon>
        <taxon>Pseudomonadati</taxon>
        <taxon>Bacteroidota</taxon>
        <taxon>Flavobacteriia</taxon>
        <taxon>Flavobacteriales</taxon>
        <taxon>Flavobacteriaceae</taxon>
        <taxon>Flagellimonas</taxon>
    </lineage>
</organism>
<dbReference type="Proteomes" id="UP000199592">
    <property type="component" value="Unassembled WGS sequence"/>
</dbReference>
<dbReference type="EMBL" id="FNMY01000005">
    <property type="protein sequence ID" value="SDX01957.1"/>
    <property type="molecule type" value="Genomic_DNA"/>
</dbReference>
<evidence type="ECO:0008006" key="3">
    <source>
        <dbReference type="Google" id="ProtNLM"/>
    </source>
</evidence>
<dbReference type="AlphaFoldDB" id="A0A1H2YA03"/>
<accession>A0A1H2YA03</accession>